<evidence type="ECO:0000256" key="3">
    <source>
        <dbReference type="ARBA" id="ARBA00038471"/>
    </source>
</evidence>
<feature type="chain" id="PRO_5044770684" description="Pectinesterase inhibitor domain-containing protein" evidence="4">
    <location>
        <begin position="29"/>
        <end position="175"/>
    </location>
</feature>
<dbReference type="AlphaFoldDB" id="A0ABD1NVJ3"/>
<dbReference type="InterPro" id="IPR035513">
    <property type="entry name" value="Invertase/methylesterase_inhib"/>
</dbReference>
<organism evidence="6 7">
    <name type="scientific">Forsythia ovata</name>
    <dbReference type="NCBI Taxonomy" id="205694"/>
    <lineage>
        <taxon>Eukaryota</taxon>
        <taxon>Viridiplantae</taxon>
        <taxon>Streptophyta</taxon>
        <taxon>Embryophyta</taxon>
        <taxon>Tracheophyta</taxon>
        <taxon>Spermatophyta</taxon>
        <taxon>Magnoliopsida</taxon>
        <taxon>eudicotyledons</taxon>
        <taxon>Gunneridae</taxon>
        <taxon>Pentapetalae</taxon>
        <taxon>asterids</taxon>
        <taxon>lamiids</taxon>
        <taxon>Lamiales</taxon>
        <taxon>Oleaceae</taxon>
        <taxon>Forsythieae</taxon>
        <taxon>Forsythia</taxon>
    </lineage>
</organism>
<keyword evidence="1 4" id="KW-0732">Signal</keyword>
<comment type="caution">
    <text evidence="6">The sequence shown here is derived from an EMBL/GenBank/DDBJ whole genome shotgun (WGS) entry which is preliminary data.</text>
</comment>
<name>A0ABD1NVJ3_9LAMI</name>
<evidence type="ECO:0000313" key="7">
    <source>
        <dbReference type="Proteomes" id="UP001604277"/>
    </source>
</evidence>
<reference evidence="7" key="1">
    <citation type="submission" date="2024-07" db="EMBL/GenBank/DDBJ databases">
        <title>Two chromosome-level genome assemblies of Korean endemic species Abeliophyllum distichum and Forsythia ovata (Oleaceae).</title>
        <authorList>
            <person name="Jang H."/>
        </authorList>
    </citation>
    <scope>NUCLEOTIDE SEQUENCE [LARGE SCALE GENOMIC DNA]</scope>
</reference>
<dbReference type="Proteomes" id="UP001604277">
    <property type="component" value="Unassembled WGS sequence"/>
</dbReference>
<evidence type="ECO:0000256" key="2">
    <source>
        <dbReference type="ARBA" id="ARBA00023157"/>
    </source>
</evidence>
<dbReference type="NCBIfam" id="TIGR01614">
    <property type="entry name" value="PME_inhib"/>
    <property type="match status" value="1"/>
</dbReference>
<evidence type="ECO:0000259" key="5">
    <source>
        <dbReference type="SMART" id="SM00856"/>
    </source>
</evidence>
<feature type="signal peptide" evidence="4">
    <location>
        <begin position="1"/>
        <end position="28"/>
    </location>
</feature>
<dbReference type="EMBL" id="JBFOLJ010000106">
    <property type="protein sequence ID" value="KAL2455614.1"/>
    <property type="molecule type" value="Genomic_DNA"/>
</dbReference>
<keyword evidence="7" id="KW-1185">Reference proteome</keyword>
<gene>
    <name evidence="6" type="ORF">Fot_57388</name>
</gene>
<sequence length="175" mass="18866">MAQKMINYFSLLFLAMAGLPLLAQSTQAQQPGPVNEFCKTASHKELCTKMVNGAKNLHDASKNAMESTLIAAKKLQSMTKLIGPTLSAMRPITKDSILSTCQENFDNAVDDLETSLQSLENKDEGTLLTHLSAATASDCSDAFAEMGAKLPPPLSSHVDYVFKLVSNCLAVVEQK</sequence>
<evidence type="ECO:0000313" key="6">
    <source>
        <dbReference type="EMBL" id="KAL2455614.1"/>
    </source>
</evidence>
<evidence type="ECO:0000256" key="1">
    <source>
        <dbReference type="ARBA" id="ARBA00022729"/>
    </source>
</evidence>
<dbReference type="Gene3D" id="1.20.140.40">
    <property type="entry name" value="Invertase/pectin methylesterase inhibitor family protein"/>
    <property type="match status" value="1"/>
</dbReference>
<dbReference type="PANTHER" id="PTHR35357">
    <property type="entry name" value="OS02G0537100 PROTEIN"/>
    <property type="match status" value="1"/>
</dbReference>
<comment type="similarity">
    <text evidence="3">Belongs to the PMEI family.</text>
</comment>
<dbReference type="SUPFAM" id="SSF101148">
    <property type="entry name" value="Plant invertase/pectin methylesterase inhibitor"/>
    <property type="match status" value="1"/>
</dbReference>
<evidence type="ECO:0000256" key="4">
    <source>
        <dbReference type="SAM" id="SignalP"/>
    </source>
</evidence>
<dbReference type="SMART" id="SM00856">
    <property type="entry name" value="PMEI"/>
    <property type="match status" value="1"/>
</dbReference>
<accession>A0ABD1NVJ3</accession>
<proteinExistence type="inferred from homology"/>
<dbReference type="Pfam" id="PF04043">
    <property type="entry name" value="PMEI"/>
    <property type="match status" value="1"/>
</dbReference>
<dbReference type="CDD" id="cd15800">
    <property type="entry name" value="PMEI-like_2"/>
    <property type="match status" value="1"/>
</dbReference>
<dbReference type="InterPro" id="IPR006501">
    <property type="entry name" value="Pectinesterase_inhib_dom"/>
</dbReference>
<keyword evidence="2" id="KW-1015">Disulfide bond</keyword>
<feature type="domain" description="Pectinesterase inhibitor" evidence="5">
    <location>
        <begin position="29"/>
        <end position="171"/>
    </location>
</feature>
<protein>
    <recommendedName>
        <fullName evidence="5">Pectinesterase inhibitor domain-containing protein</fullName>
    </recommendedName>
</protein>
<dbReference type="PANTHER" id="PTHR35357:SF8">
    <property type="entry name" value="OS01G0111000 PROTEIN"/>
    <property type="match status" value="1"/>
</dbReference>